<reference evidence="11 12" key="1">
    <citation type="journal article" date="2006" name="Nature">
        <title>Global trends of whole-genome duplications revealed by the ciliate Paramecium tetraurelia.</title>
        <authorList>
            <consortium name="Genoscope"/>
            <person name="Aury J.-M."/>
            <person name="Jaillon O."/>
            <person name="Duret L."/>
            <person name="Noel B."/>
            <person name="Jubin C."/>
            <person name="Porcel B.M."/>
            <person name="Segurens B."/>
            <person name="Daubin V."/>
            <person name="Anthouard V."/>
            <person name="Aiach N."/>
            <person name="Arnaiz O."/>
            <person name="Billaut A."/>
            <person name="Beisson J."/>
            <person name="Blanc I."/>
            <person name="Bouhouche K."/>
            <person name="Camara F."/>
            <person name="Duharcourt S."/>
            <person name="Guigo R."/>
            <person name="Gogendeau D."/>
            <person name="Katinka M."/>
            <person name="Keller A.-M."/>
            <person name="Kissmehl R."/>
            <person name="Klotz C."/>
            <person name="Koll F."/>
            <person name="Le Moue A."/>
            <person name="Lepere C."/>
            <person name="Malinsky S."/>
            <person name="Nowacki M."/>
            <person name="Nowak J.K."/>
            <person name="Plattner H."/>
            <person name="Poulain J."/>
            <person name="Ruiz F."/>
            <person name="Serrano V."/>
            <person name="Zagulski M."/>
            <person name="Dessen P."/>
            <person name="Betermier M."/>
            <person name="Weissenbach J."/>
            <person name="Scarpelli C."/>
            <person name="Schachter V."/>
            <person name="Sperling L."/>
            <person name="Meyer E."/>
            <person name="Cohen J."/>
            <person name="Wincker P."/>
        </authorList>
    </citation>
    <scope>NUCLEOTIDE SEQUENCE [LARGE SCALE GENOMIC DNA]</scope>
    <source>
        <strain evidence="11 12">Stock d4-2</strain>
    </source>
</reference>
<sequence length="611" mass="69347">MYNEDDTQNVTKIKSHLVIDMQNHHDIIKEKLSDQPRKVLILNTGGTISMFPSSSGYVTKTGALKNFLQNNPFSCDMDYTYFKATDDFLITPITAFNRRIWFKVDELDKLLDSSNMNSDDWVTIAERIEKAYKHYDSFIILHGTDTMAYTASALSFMFQNLSKTVILTGSQVPLSQPRNDGFTNFLNALTIAGHFTIPEVLICFQDKLLRGNRAQKVNSSSLDSFDSPKFIPLGYFGVNISIKWDIIMKNPNEENLQVNKKFCTNISLIRLNPLLNHVTLNEIFKNEKLKGVVIETYGAGNMQTEEKFCNEIAQAAKRGIVIVNISQCHTSQVEMIYETGIIFENMGVISGGDMTSQAAFTKLGYLLAQTDDVDKVKDEFQRNIRGELTESGGTAETEPFLMALSSAIKQQHSKIDLNKDLVFPNILCQICVQKKKLSSMKLSKIEQEINYKAQDYDKRSILHVAAREGSLEIAELILRKCPEIVNNVDRWKHSPMYEAVMAKNTQMIQLLLRFQGKLIAPIKELTQLLMLDVANGKGDMLNLFYEAGERDFTQYKTEDNRTVAHLAVSVGNDAALQFLSNPGVIFDWQVQDKFGRIPKDEKILQKRLLKR</sequence>
<evidence type="ECO:0000259" key="9">
    <source>
        <dbReference type="Pfam" id="PF00710"/>
    </source>
</evidence>
<dbReference type="PANTHER" id="PTHR11707:SF28">
    <property type="entry name" value="60 KDA LYSOPHOSPHOLIPASE"/>
    <property type="match status" value="1"/>
</dbReference>
<accession>A0E9N5</accession>
<protein>
    <recommendedName>
        <fullName evidence="1">asparaginase</fullName>
        <ecNumber evidence="1">3.5.1.1</ecNumber>
    </recommendedName>
</protein>
<dbReference type="InterPro" id="IPR040919">
    <property type="entry name" value="Asparaginase_C"/>
</dbReference>
<dbReference type="eggNOG" id="KOG0503">
    <property type="taxonomic scope" value="Eukaryota"/>
</dbReference>
<dbReference type="InterPro" id="IPR027474">
    <property type="entry name" value="L-asparaginase_N"/>
</dbReference>
<evidence type="ECO:0000259" key="10">
    <source>
        <dbReference type="Pfam" id="PF17763"/>
    </source>
</evidence>
<dbReference type="InterPro" id="IPR036152">
    <property type="entry name" value="Asp/glu_Ase-like_sf"/>
</dbReference>
<dbReference type="OMA" id="EWDLANK"/>
<dbReference type="HOGENOM" id="CLU_019134_3_0_1"/>
<dbReference type="InterPro" id="IPR020827">
    <property type="entry name" value="Asparaginase/glutaminase_AS1"/>
</dbReference>
<dbReference type="Proteomes" id="UP000000600">
    <property type="component" value="Unassembled WGS sequence"/>
</dbReference>
<proteinExistence type="inferred from homology"/>
<gene>
    <name evidence="11" type="ORF">GSPATT00024733001</name>
</gene>
<dbReference type="SMART" id="SM00870">
    <property type="entry name" value="Asparaginase"/>
    <property type="match status" value="1"/>
</dbReference>
<feature type="domain" description="Asparaginase/glutaminase C-terminal" evidence="10">
    <location>
        <begin position="266"/>
        <end position="380"/>
    </location>
</feature>
<feature type="binding site" evidence="7">
    <location>
        <begin position="144"/>
        <end position="145"/>
    </location>
    <ligand>
        <name>substrate</name>
    </ligand>
</feature>
<dbReference type="SMART" id="SM00248">
    <property type="entry name" value="ANK"/>
    <property type="match status" value="3"/>
</dbReference>
<organism evidence="11 12">
    <name type="scientific">Paramecium tetraurelia</name>
    <dbReference type="NCBI Taxonomy" id="5888"/>
    <lineage>
        <taxon>Eukaryota</taxon>
        <taxon>Sar</taxon>
        <taxon>Alveolata</taxon>
        <taxon>Ciliophora</taxon>
        <taxon>Intramacronucleata</taxon>
        <taxon>Oligohymenophorea</taxon>
        <taxon>Peniculida</taxon>
        <taxon>Parameciidae</taxon>
        <taxon>Paramecium</taxon>
    </lineage>
</organism>
<dbReference type="EMBL" id="CT868666">
    <property type="protein sequence ID" value="CAK92002.1"/>
    <property type="molecule type" value="Genomic_DNA"/>
</dbReference>
<dbReference type="InParanoid" id="A0E9N5"/>
<evidence type="ECO:0000256" key="6">
    <source>
        <dbReference type="PIRSR" id="PIRSR001220-1"/>
    </source>
</evidence>
<dbReference type="GO" id="GO:0004067">
    <property type="term" value="F:asparaginase activity"/>
    <property type="evidence" value="ECO:0000318"/>
    <property type="project" value="GO_Central"/>
</dbReference>
<dbReference type="InterPro" id="IPR002110">
    <property type="entry name" value="Ankyrin_rpt"/>
</dbReference>
<dbReference type="CDD" id="cd08963">
    <property type="entry name" value="L-asparaginase_I"/>
    <property type="match status" value="1"/>
</dbReference>
<dbReference type="KEGG" id="ptm:GSPATT00024733001"/>
<evidence type="ECO:0000256" key="7">
    <source>
        <dbReference type="PIRSR" id="PIRSR001220-2"/>
    </source>
</evidence>
<dbReference type="PANTHER" id="PTHR11707">
    <property type="entry name" value="L-ASPARAGINASE"/>
    <property type="match status" value="1"/>
</dbReference>
<dbReference type="FunFam" id="1.25.40.20:FF:001129">
    <property type="entry name" value="Uncharacterized protein"/>
    <property type="match status" value="1"/>
</dbReference>
<dbReference type="PIRSF" id="PIRSF500176">
    <property type="entry name" value="L_ASNase"/>
    <property type="match status" value="1"/>
</dbReference>
<dbReference type="FunFam" id="3.40.50.1170:FF:000003">
    <property type="entry name" value="60 kDa lysophospholipase"/>
    <property type="match status" value="1"/>
</dbReference>
<dbReference type="GeneID" id="5045184"/>
<dbReference type="FunFam" id="3.40.50.40:FF:000001">
    <property type="entry name" value="L-asparaginase 1"/>
    <property type="match status" value="1"/>
</dbReference>
<evidence type="ECO:0000256" key="8">
    <source>
        <dbReference type="PROSITE-ProRule" id="PRU10099"/>
    </source>
</evidence>
<keyword evidence="2" id="KW-0677">Repeat</keyword>
<dbReference type="InterPro" id="IPR006034">
    <property type="entry name" value="Asparaginase/glutaminase-like"/>
</dbReference>
<evidence type="ECO:0000256" key="5">
    <source>
        <dbReference type="ARBA" id="ARBA00061199"/>
    </source>
</evidence>
<evidence type="ECO:0000256" key="2">
    <source>
        <dbReference type="ARBA" id="ARBA00022737"/>
    </source>
</evidence>
<dbReference type="Gene3D" id="3.40.50.1170">
    <property type="entry name" value="L-asparaginase, N-terminal domain"/>
    <property type="match status" value="1"/>
</dbReference>
<dbReference type="InterPro" id="IPR027473">
    <property type="entry name" value="L-asparaginase_C"/>
</dbReference>
<keyword evidence="4" id="KW-0040">ANK repeat</keyword>
<dbReference type="Pfam" id="PF00710">
    <property type="entry name" value="Asparaginase"/>
    <property type="match status" value="1"/>
</dbReference>
<dbReference type="InterPro" id="IPR037152">
    <property type="entry name" value="L-asparaginase_N_sf"/>
</dbReference>
<dbReference type="EC" id="3.5.1.1" evidence="1"/>
<dbReference type="GO" id="GO:0006528">
    <property type="term" value="P:asparagine metabolic process"/>
    <property type="evidence" value="ECO:0007669"/>
    <property type="project" value="UniProtKB-ARBA"/>
</dbReference>
<evidence type="ECO:0000256" key="1">
    <source>
        <dbReference type="ARBA" id="ARBA00012920"/>
    </source>
</evidence>
<evidence type="ECO:0000313" key="12">
    <source>
        <dbReference type="Proteomes" id="UP000000600"/>
    </source>
</evidence>
<dbReference type="Pfam" id="PF12796">
    <property type="entry name" value="Ank_2"/>
    <property type="match status" value="1"/>
</dbReference>
<dbReference type="PROSITE" id="PS00144">
    <property type="entry name" value="ASN_GLN_ASE_1"/>
    <property type="match status" value="1"/>
</dbReference>
<dbReference type="PROSITE" id="PS51732">
    <property type="entry name" value="ASN_GLN_ASE_3"/>
    <property type="match status" value="1"/>
</dbReference>
<dbReference type="Gene3D" id="1.25.40.20">
    <property type="entry name" value="Ankyrin repeat-containing domain"/>
    <property type="match status" value="1"/>
</dbReference>
<dbReference type="OrthoDB" id="427002at2759"/>
<keyword evidence="12" id="KW-1185">Reference proteome</keyword>
<comment type="similarity">
    <text evidence="5">In the N-terminal section; belongs to the asparaginase 1 family.</text>
</comment>
<dbReference type="STRING" id="5888.A0E9N5"/>
<dbReference type="SUPFAM" id="SSF48403">
    <property type="entry name" value="Ankyrin repeat"/>
    <property type="match status" value="1"/>
</dbReference>
<feature type="active site" description="O-isoaspartyl threonine intermediate" evidence="6">
    <location>
        <position position="47"/>
    </location>
</feature>
<keyword evidence="3" id="KW-0378">Hydrolase</keyword>
<dbReference type="PRINTS" id="PR00139">
    <property type="entry name" value="ASNGLNASE"/>
</dbReference>
<dbReference type="RefSeq" id="XP_001459399.1">
    <property type="nucleotide sequence ID" value="XM_001459362.1"/>
</dbReference>
<name>A0E9N5_PARTE</name>
<feature type="active site" evidence="8">
    <location>
        <position position="47"/>
    </location>
</feature>
<dbReference type="InterPro" id="IPR041725">
    <property type="entry name" value="L-asparaginase_I"/>
</dbReference>
<dbReference type="AlphaFoldDB" id="A0E9N5"/>
<evidence type="ECO:0000256" key="3">
    <source>
        <dbReference type="ARBA" id="ARBA00022801"/>
    </source>
</evidence>
<feature type="binding site" evidence="7">
    <location>
        <position position="113"/>
    </location>
    <ligand>
        <name>substrate</name>
    </ligand>
</feature>
<dbReference type="Gene3D" id="3.40.50.40">
    <property type="match status" value="1"/>
</dbReference>
<dbReference type="Pfam" id="PF17763">
    <property type="entry name" value="Asparaginase_C"/>
    <property type="match status" value="1"/>
</dbReference>
<dbReference type="SFLD" id="SFLDS00057">
    <property type="entry name" value="Glutaminase/Asparaginase"/>
    <property type="match status" value="1"/>
</dbReference>
<dbReference type="SUPFAM" id="SSF53774">
    <property type="entry name" value="Glutaminase/Asparaginase"/>
    <property type="match status" value="1"/>
</dbReference>
<evidence type="ECO:0000256" key="4">
    <source>
        <dbReference type="ARBA" id="ARBA00023043"/>
    </source>
</evidence>
<dbReference type="InterPro" id="IPR036770">
    <property type="entry name" value="Ankyrin_rpt-contain_sf"/>
</dbReference>
<evidence type="ECO:0000313" key="11">
    <source>
        <dbReference type="EMBL" id="CAK92002.1"/>
    </source>
</evidence>
<dbReference type="PIRSF" id="PIRSF001220">
    <property type="entry name" value="L-ASNase_gatD"/>
    <property type="match status" value="1"/>
</dbReference>
<feature type="domain" description="L-asparaginase N-terminal" evidence="9">
    <location>
        <begin position="38"/>
        <end position="245"/>
    </location>
</feature>